<accession>A0A2B4SR33</accession>
<dbReference type="EMBL" id="LSMT01000034">
    <property type="protein sequence ID" value="PFX31579.1"/>
    <property type="molecule type" value="Genomic_DNA"/>
</dbReference>
<comment type="caution">
    <text evidence="2">The sequence shown here is derived from an EMBL/GenBank/DDBJ whole genome shotgun (WGS) entry which is preliminary data.</text>
</comment>
<keyword evidence="1" id="KW-0732">Signal</keyword>
<name>A0A2B4SR33_STYPI</name>
<sequence>MKTLNIIAVVCLMTLLHNQNNASAFPRLLGKYNEVSADETNIMKNRLDQRGLDYGEVLDNSSFEDDYLRRGEPVPLNCRWCRILKSDKECADRCSL</sequence>
<dbReference type="AlphaFoldDB" id="A0A2B4SR33"/>
<feature type="chain" id="PRO_5012383107" evidence="1">
    <location>
        <begin position="25"/>
        <end position="96"/>
    </location>
</feature>
<feature type="signal peptide" evidence="1">
    <location>
        <begin position="1"/>
        <end position="24"/>
    </location>
</feature>
<gene>
    <name evidence="2" type="ORF">AWC38_SpisGene3608</name>
</gene>
<reference evidence="3" key="1">
    <citation type="journal article" date="2017" name="bioRxiv">
        <title>Comparative analysis of the genomes of Stylophora pistillata and Acropora digitifera provides evidence for extensive differences between species of corals.</title>
        <authorList>
            <person name="Voolstra C.R."/>
            <person name="Li Y."/>
            <person name="Liew Y.J."/>
            <person name="Baumgarten S."/>
            <person name="Zoccola D."/>
            <person name="Flot J.-F."/>
            <person name="Tambutte S."/>
            <person name="Allemand D."/>
            <person name="Aranda M."/>
        </authorList>
    </citation>
    <scope>NUCLEOTIDE SEQUENCE [LARGE SCALE GENOMIC DNA]</scope>
</reference>
<organism evidence="2 3">
    <name type="scientific">Stylophora pistillata</name>
    <name type="common">Smooth cauliflower coral</name>
    <dbReference type="NCBI Taxonomy" id="50429"/>
    <lineage>
        <taxon>Eukaryota</taxon>
        <taxon>Metazoa</taxon>
        <taxon>Cnidaria</taxon>
        <taxon>Anthozoa</taxon>
        <taxon>Hexacorallia</taxon>
        <taxon>Scleractinia</taxon>
        <taxon>Astrocoeniina</taxon>
        <taxon>Pocilloporidae</taxon>
        <taxon>Stylophora</taxon>
    </lineage>
</organism>
<protein>
    <submittedName>
        <fullName evidence="2">Uncharacterized protein</fullName>
    </submittedName>
</protein>
<evidence type="ECO:0000313" key="3">
    <source>
        <dbReference type="Proteomes" id="UP000225706"/>
    </source>
</evidence>
<evidence type="ECO:0000256" key="1">
    <source>
        <dbReference type="SAM" id="SignalP"/>
    </source>
</evidence>
<proteinExistence type="predicted"/>
<keyword evidence="3" id="KW-1185">Reference proteome</keyword>
<evidence type="ECO:0000313" key="2">
    <source>
        <dbReference type="EMBL" id="PFX31579.1"/>
    </source>
</evidence>
<dbReference type="Proteomes" id="UP000225706">
    <property type="component" value="Unassembled WGS sequence"/>
</dbReference>